<comment type="caution">
    <text evidence="1">The sequence shown here is derived from an EMBL/GenBank/DDBJ whole genome shotgun (WGS) entry which is preliminary data.</text>
</comment>
<accession>A0A5J4X3R0</accession>
<dbReference type="InterPro" id="IPR050235">
    <property type="entry name" value="CK1_Ser-Thr_kinase"/>
</dbReference>
<proteinExistence type="predicted"/>
<dbReference type="PANTHER" id="PTHR11909">
    <property type="entry name" value="CASEIN KINASE-RELATED"/>
    <property type="match status" value="1"/>
</dbReference>
<organism evidence="1 2">
    <name type="scientific">Streblomastix strix</name>
    <dbReference type="NCBI Taxonomy" id="222440"/>
    <lineage>
        <taxon>Eukaryota</taxon>
        <taxon>Metamonada</taxon>
        <taxon>Preaxostyla</taxon>
        <taxon>Oxymonadida</taxon>
        <taxon>Streblomastigidae</taxon>
        <taxon>Streblomastix</taxon>
    </lineage>
</organism>
<protein>
    <recommendedName>
        <fullName evidence="3">Protein kinase domain-containing protein</fullName>
    </recommendedName>
</protein>
<gene>
    <name evidence="1" type="ORF">EZS28_003084</name>
</gene>
<dbReference type="AlphaFoldDB" id="A0A5J4X3R0"/>
<evidence type="ECO:0000313" key="2">
    <source>
        <dbReference type="Proteomes" id="UP000324800"/>
    </source>
</evidence>
<dbReference type="SUPFAM" id="SSF56112">
    <property type="entry name" value="Protein kinase-like (PK-like)"/>
    <property type="match status" value="1"/>
</dbReference>
<evidence type="ECO:0008006" key="3">
    <source>
        <dbReference type="Google" id="ProtNLM"/>
    </source>
</evidence>
<dbReference type="Gene3D" id="1.10.510.10">
    <property type="entry name" value="Transferase(Phosphotransferase) domain 1"/>
    <property type="match status" value="2"/>
</dbReference>
<reference evidence="1 2" key="1">
    <citation type="submission" date="2019-03" db="EMBL/GenBank/DDBJ databases">
        <title>Single cell metagenomics reveals metabolic interactions within the superorganism composed of flagellate Streblomastix strix and complex community of Bacteroidetes bacteria on its surface.</title>
        <authorList>
            <person name="Treitli S.C."/>
            <person name="Kolisko M."/>
            <person name="Husnik F."/>
            <person name="Keeling P."/>
            <person name="Hampl V."/>
        </authorList>
    </citation>
    <scope>NUCLEOTIDE SEQUENCE [LARGE SCALE GENOMIC DNA]</scope>
    <source>
        <strain evidence="1">ST1C</strain>
    </source>
</reference>
<sequence length="290" mass="33420">MIGKSKPNPVNVGDQIGNYTIENIIATGLNCFIYSGKLKNTITTSVAIKTEIDIPSRTALSREIIVLEAVKNQKHFAKIIETGNYKEFRFVVTDLLGPNLRDLAHRKEPHRFGLQILLKFAYQAFESLQTLHQAESTPEEDLMRVMNIISEYYTGKDQVAEMINRMSKEQRDQIDQSLKIPTEFQELNEAIINYQPDKNPDYSHFLQIIQKITMQNQLDLNQPFDWEIEMEHMRVSVIKSSTKIEQRSSYARNDTKITIEYAKCTKIVSKPELNVIQYTNVAKLGSVLFI</sequence>
<name>A0A5J4X3R0_9EUKA</name>
<evidence type="ECO:0000313" key="1">
    <source>
        <dbReference type="EMBL" id="KAA6401386.1"/>
    </source>
</evidence>
<dbReference type="InterPro" id="IPR011009">
    <property type="entry name" value="Kinase-like_dom_sf"/>
</dbReference>
<dbReference type="Proteomes" id="UP000324800">
    <property type="component" value="Unassembled WGS sequence"/>
</dbReference>
<dbReference type="EMBL" id="SNRW01000398">
    <property type="protein sequence ID" value="KAA6401386.1"/>
    <property type="molecule type" value="Genomic_DNA"/>
</dbReference>